<comment type="cofactor">
    <cofactor evidence="14 17">
        <name>heme b</name>
        <dbReference type="ChEBI" id="CHEBI:60344"/>
    </cofactor>
    <text evidence="14 17">Binds 1 heme b (iron(II)-protoporphyrin IX) group per subunit.</text>
</comment>
<evidence type="ECO:0000313" key="21">
    <source>
        <dbReference type="RefSeq" id="XP_021850450.1"/>
    </source>
</evidence>
<evidence type="ECO:0000256" key="11">
    <source>
        <dbReference type="ARBA" id="ARBA00023157"/>
    </source>
</evidence>
<feature type="binding site" evidence="14">
    <location>
        <position position="81"/>
    </location>
    <ligand>
        <name>Ca(2+)</name>
        <dbReference type="ChEBI" id="CHEBI:29108"/>
        <label>1</label>
    </ligand>
</feature>
<dbReference type="InterPro" id="IPR019793">
    <property type="entry name" value="Peroxidases_heam-ligand_BS"/>
</dbReference>
<dbReference type="GO" id="GO:0005576">
    <property type="term" value="C:extracellular region"/>
    <property type="evidence" value="ECO:0007669"/>
    <property type="project" value="UniProtKB-SubCell"/>
</dbReference>
<evidence type="ECO:0000256" key="8">
    <source>
        <dbReference type="ARBA" id="ARBA00022723"/>
    </source>
</evidence>
<dbReference type="PROSITE" id="PS50873">
    <property type="entry name" value="PEROXIDASE_4"/>
    <property type="match status" value="1"/>
</dbReference>
<comment type="function">
    <text evidence="2">Removal of H(2)O(2), oxidation of toxic reductants, biosynthesis and degradation of lignin, suberization, auxin catabolism, response to environmental stresses such as wounding, pathogen attack and oxidative stress. These functions might be dependent on each isozyme/isoform in each plant tissue.</text>
</comment>
<keyword evidence="10 14" id="KW-0408">Iron</keyword>
<dbReference type="GeneID" id="110790015"/>
<organism evidence="20 21">
    <name type="scientific">Spinacia oleracea</name>
    <name type="common">Spinach</name>
    <dbReference type="NCBI Taxonomy" id="3562"/>
    <lineage>
        <taxon>Eukaryota</taxon>
        <taxon>Viridiplantae</taxon>
        <taxon>Streptophyta</taxon>
        <taxon>Embryophyta</taxon>
        <taxon>Tracheophyta</taxon>
        <taxon>Spermatophyta</taxon>
        <taxon>Magnoliopsida</taxon>
        <taxon>eudicotyledons</taxon>
        <taxon>Gunneridae</taxon>
        <taxon>Pentapetalae</taxon>
        <taxon>Caryophyllales</taxon>
        <taxon>Chenopodiaceae</taxon>
        <taxon>Chenopodioideae</taxon>
        <taxon>Anserineae</taxon>
        <taxon>Spinacia</taxon>
    </lineage>
</organism>
<dbReference type="GO" id="GO:0006950">
    <property type="term" value="P:response to stress"/>
    <property type="evidence" value="ECO:0000318"/>
    <property type="project" value="GO_Central"/>
</dbReference>
<evidence type="ECO:0000256" key="7">
    <source>
        <dbReference type="ARBA" id="ARBA00022617"/>
    </source>
</evidence>
<feature type="binding site" evidence="14">
    <location>
        <position position="96"/>
    </location>
    <ligand>
        <name>Ca(2+)</name>
        <dbReference type="ChEBI" id="CHEBI:29108"/>
        <label>1</label>
    </ligand>
</feature>
<feature type="binding site" evidence="14">
    <location>
        <position position="78"/>
    </location>
    <ligand>
        <name>Ca(2+)</name>
        <dbReference type="ChEBI" id="CHEBI:29108"/>
        <label>1</label>
    </ligand>
</feature>
<evidence type="ECO:0000256" key="2">
    <source>
        <dbReference type="ARBA" id="ARBA00002322"/>
    </source>
</evidence>
<evidence type="ECO:0000256" key="1">
    <source>
        <dbReference type="ARBA" id="ARBA00000189"/>
    </source>
</evidence>
<feature type="site" description="Transition state stabilizer" evidence="15">
    <location>
        <position position="73"/>
    </location>
</feature>
<feature type="binding site" evidence="14">
    <location>
        <position position="260"/>
    </location>
    <ligand>
        <name>Ca(2+)</name>
        <dbReference type="ChEBI" id="CHEBI:29108"/>
        <label>2</label>
    </ligand>
</feature>
<dbReference type="Gene3D" id="1.10.420.10">
    <property type="entry name" value="Peroxidase, domain 2"/>
    <property type="match status" value="1"/>
</dbReference>
<comment type="subcellular location">
    <subcellularLocation>
        <location evidence="17">Secreted</location>
    </subcellularLocation>
</comment>
<keyword evidence="18" id="KW-1133">Transmembrane helix</keyword>
<evidence type="ECO:0000256" key="17">
    <source>
        <dbReference type="RuleBase" id="RU362060"/>
    </source>
</evidence>
<dbReference type="PANTHER" id="PTHR31517">
    <property type="match status" value="1"/>
</dbReference>
<evidence type="ECO:0000256" key="12">
    <source>
        <dbReference type="ARBA" id="ARBA00023324"/>
    </source>
</evidence>
<dbReference type="InterPro" id="IPR010255">
    <property type="entry name" value="Haem_peroxidase_sf"/>
</dbReference>
<dbReference type="GO" id="GO:0046872">
    <property type="term" value="F:metal ion binding"/>
    <property type="evidence" value="ECO:0007669"/>
    <property type="project" value="UniProtKB-UniRule"/>
</dbReference>
<dbReference type="AlphaFoldDB" id="A0A9R0JX83"/>
<protein>
    <recommendedName>
        <fullName evidence="4 17">Peroxidase</fullName>
        <ecNumber evidence="4 17">1.11.1.7</ecNumber>
    </recommendedName>
</protein>
<feature type="disulfide bond" evidence="16">
    <location>
        <begin position="207"/>
        <end position="241"/>
    </location>
</feature>
<dbReference type="GO" id="GO:0020037">
    <property type="term" value="F:heme binding"/>
    <property type="evidence" value="ECO:0007669"/>
    <property type="project" value="UniProtKB-UniRule"/>
</dbReference>
<evidence type="ECO:0000256" key="6">
    <source>
        <dbReference type="ARBA" id="ARBA00022559"/>
    </source>
</evidence>
<dbReference type="GO" id="GO:0006979">
    <property type="term" value="P:response to oxidative stress"/>
    <property type="evidence" value="ECO:0007669"/>
    <property type="project" value="UniProtKB-UniRule"/>
</dbReference>
<feature type="binding site" evidence="14">
    <location>
        <position position="201"/>
    </location>
    <ligand>
        <name>Ca(2+)</name>
        <dbReference type="ChEBI" id="CHEBI:29108"/>
        <label>2</label>
    </ligand>
</feature>
<dbReference type="InterPro" id="IPR000823">
    <property type="entry name" value="Peroxidase_pln"/>
</dbReference>
<keyword evidence="14 17" id="KW-0106">Calcium</keyword>
<keyword evidence="5 17" id="KW-0964">Secreted</keyword>
<dbReference type="KEGG" id="soe:110790015"/>
<feature type="binding site" evidence="14">
    <location>
        <position position="255"/>
    </location>
    <ligand>
        <name>Ca(2+)</name>
        <dbReference type="ChEBI" id="CHEBI:29108"/>
        <label>2</label>
    </ligand>
</feature>
<evidence type="ECO:0000256" key="4">
    <source>
        <dbReference type="ARBA" id="ARBA00012313"/>
    </source>
</evidence>
<dbReference type="InterPro" id="IPR033905">
    <property type="entry name" value="Secretory_peroxidase"/>
</dbReference>
<evidence type="ECO:0000256" key="13">
    <source>
        <dbReference type="PIRSR" id="PIRSR600823-1"/>
    </source>
</evidence>
<evidence type="ECO:0000313" key="20">
    <source>
        <dbReference type="Proteomes" id="UP000813463"/>
    </source>
</evidence>
<keyword evidence="12 17" id="KW-0376">Hydrogen peroxide</keyword>
<feature type="binding site" evidence="14">
    <location>
        <position position="83"/>
    </location>
    <ligand>
        <name>Ca(2+)</name>
        <dbReference type="ChEBI" id="CHEBI:29108"/>
        <label>1</label>
    </ligand>
</feature>
<dbReference type="EC" id="1.11.1.7" evidence="4 17"/>
<evidence type="ECO:0000256" key="5">
    <source>
        <dbReference type="ARBA" id="ARBA00022525"/>
    </source>
</evidence>
<feature type="binding site" description="axial binding residue" evidence="14">
    <location>
        <position position="200"/>
    </location>
    <ligand>
        <name>heme b</name>
        <dbReference type="ChEBI" id="CHEBI:60344"/>
    </ligand>
    <ligandPart>
        <name>Fe</name>
        <dbReference type="ChEBI" id="CHEBI:18248"/>
    </ligandPart>
</feature>
<keyword evidence="20" id="KW-1185">Reference proteome</keyword>
<feature type="disulfide bond" evidence="16">
    <location>
        <begin position="128"/>
        <end position="328"/>
    </location>
</feature>
<evidence type="ECO:0000256" key="14">
    <source>
        <dbReference type="PIRSR" id="PIRSR600823-3"/>
    </source>
</evidence>
<name>A0A9R0JX83_SPIOL</name>
<keyword evidence="9 17" id="KW-0560">Oxidoreductase</keyword>
<dbReference type="InterPro" id="IPR002016">
    <property type="entry name" value="Haem_peroxidase"/>
</dbReference>
<dbReference type="GO" id="GO:0004601">
    <property type="term" value="F:peroxidase activity"/>
    <property type="evidence" value="ECO:0000318"/>
    <property type="project" value="GO_Central"/>
</dbReference>
<gene>
    <name evidence="21" type="primary">LOC110790015</name>
</gene>
<proteinExistence type="inferred from homology"/>
<feature type="transmembrane region" description="Helical" evidence="18">
    <location>
        <begin position="20"/>
        <end position="37"/>
    </location>
</feature>
<keyword evidence="6 17" id="KW-0575">Peroxidase</keyword>
<dbReference type="Proteomes" id="UP000813463">
    <property type="component" value="Chromosome 1"/>
</dbReference>
<feature type="disulfide bond" evidence="16">
    <location>
        <begin position="79"/>
        <end position="84"/>
    </location>
</feature>
<dbReference type="Gene3D" id="1.10.520.10">
    <property type="match status" value="1"/>
</dbReference>
<keyword evidence="8 14" id="KW-0479">Metal-binding</keyword>
<feature type="active site" description="Proton acceptor" evidence="13">
    <location>
        <position position="77"/>
    </location>
</feature>
<dbReference type="RefSeq" id="XP_021850450.1">
    <property type="nucleotide sequence ID" value="XM_021994758.2"/>
</dbReference>
<feature type="binding site" evidence="14">
    <location>
        <position position="87"/>
    </location>
    <ligand>
        <name>Ca(2+)</name>
        <dbReference type="ChEBI" id="CHEBI:29108"/>
        <label>1</label>
    </ligand>
</feature>
<evidence type="ECO:0000256" key="9">
    <source>
        <dbReference type="ARBA" id="ARBA00023002"/>
    </source>
</evidence>
<comment type="similarity">
    <text evidence="3">Belongs to the peroxidase family. Ascorbate peroxidase subfamily.</text>
</comment>
<feature type="disulfide bond" evidence="16">
    <location>
        <begin position="46"/>
        <end position="122"/>
    </location>
</feature>
<dbReference type="PANTHER" id="PTHR31517:SF17">
    <property type="entry name" value="PEROXIDASE 6"/>
    <property type="match status" value="1"/>
</dbReference>
<comment type="catalytic activity">
    <reaction evidence="1 17">
        <text>2 a phenolic donor + H2O2 = 2 a phenolic radical donor + 2 H2O</text>
        <dbReference type="Rhea" id="RHEA:56136"/>
        <dbReference type="ChEBI" id="CHEBI:15377"/>
        <dbReference type="ChEBI" id="CHEBI:16240"/>
        <dbReference type="ChEBI" id="CHEBI:139520"/>
        <dbReference type="ChEBI" id="CHEBI:139521"/>
        <dbReference type="EC" id="1.11.1.7"/>
    </reaction>
</comment>
<dbReference type="GO" id="GO:0140825">
    <property type="term" value="F:lactoperoxidase activity"/>
    <property type="evidence" value="ECO:0007669"/>
    <property type="project" value="UniProtKB-EC"/>
</dbReference>
<evidence type="ECO:0000256" key="3">
    <source>
        <dbReference type="ARBA" id="ARBA00006873"/>
    </source>
</evidence>
<comment type="similarity">
    <text evidence="17">Belongs to the peroxidase family. Classical plant (class III) peroxidase subfamily.</text>
</comment>
<keyword evidence="11 16" id="KW-1015">Disulfide bond</keyword>
<reference evidence="21" key="2">
    <citation type="submission" date="2025-08" db="UniProtKB">
        <authorList>
            <consortium name="RefSeq"/>
        </authorList>
    </citation>
    <scope>IDENTIFICATION</scope>
    <source>
        <tissue evidence="21">Leaf</tissue>
    </source>
</reference>
<dbReference type="CDD" id="cd00693">
    <property type="entry name" value="secretory_peroxidase"/>
    <property type="match status" value="1"/>
</dbReference>
<evidence type="ECO:0000256" key="18">
    <source>
        <dbReference type="SAM" id="Phobius"/>
    </source>
</evidence>
<keyword evidence="7 17" id="KW-0349">Heme</keyword>
<dbReference type="SUPFAM" id="SSF48113">
    <property type="entry name" value="Heme-dependent peroxidases"/>
    <property type="match status" value="1"/>
</dbReference>
<dbReference type="PRINTS" id="PR00458">
    <property type="entry name" value="PEROXIDASE"/>
</dbReference>
<feature type="binding site" evidence="14">
    <location>
        <position position="85"/>
    </location>
    <ligand>
        <name>Ca(2+)</name>
        <dbReference type="ChEBI" id="CHEBI:29108"/>
        <label>1</label>
    </ligand>
</feature>
<dbReference type="GO" id="GO:0042744">
    <property type="term" value="P:hydrogen peroxide catabolic process"/>
    <property type="evidence" value="ECO:0007669"/>
    <property type="project" value="UniProtKB-KW"/>
</dbReference>
<feature type="domain" description="Plant heme peroxidase family profile" evidence="19">
    <location>
        <begin position="36"/>
        <end position="332"/>
    </location>
</feature>
<dbReference type="GO" id="GO:0009505">
    <property type="term" value="C:plant-type cell wall"/>
    <property type="evidence" value="ECO:0000318"/>
    <property type="project" value="GO_Central"/>
</dbReference>
<evidence type="ECO:0000256" key="16">
    <source>
        <dbReference type="PIRSR" id="PIRSR600823-5"/>
    </source>
</evidence>
<dbReference type="PROSITE" id="PS00435">
    <property type="entry name" value="PEROXIDASE_1"/>
    <property type="match status" value="1"/>
</dbReference>
<evidence type="ECO:0000256" key="15">
    <source>
        <dbReference type="PIRSR" id="PIRSR600823-4"/>
    </source>
</evidence>
<dbReference type="FunFam" id="1.10.520.10:FF:000008">
    <property type="entry name" value="Peroxidase"/>
    <property type="match status" value="1"/>
</dbReference>
<comment type="cofactor">
    <cofactor evidence="14 17">
        <name>Ca(2+)</name>
        <dbReference type="ChEBI" id="CHEBI:29108"/>
    </cofactor>
    <text evidence="14 17">Binds 2 calcium ions per subunit.</text>
</comment>
<evidence type="ECO:0000256" key="10">
    <source>
        <dbReference type="ARBA" id="ARBA00023004"/>
    </source>
</evidence>
<sequence length="333" mass="35867">MGNKIINVPVQANHLHKPTFLLLIFILGLFPCSNLGFELEFYALSCPGVEFVVRDVVRSASSSDPSIPGKLLRLLFHDCFVDGCDASVLVEGDGTERADPANKSLGGFEVIEAAKRELELFCPQTVSCADILALAARDAVVMAGGPDIQMPTGRRDGLVSAISNVRPNIVDTSFTVDDMIRIFGAKGLTLNDLVILSGAHTIGLAHCNAFSDRFQVSSKGNLTFVDSSLDKDYAGKLAKKCAASTSATVNIDPKTAFSFDNQYYNNLIAKKGLLQTDSILFNDQRTKNLVLQLASDLNGFYEGWSTSFLKLSSIGVKGDGEGEVRQICSRING</sequence>
<dbReference type="PRINTS" id="PR00461">
    <property type="entry name" value="PLPEROXIDASE"/>
</dbReference>
<reference evidence="20" key="1">
    <citation type="journal article" date="2021" name="Nat. Commun.">
        <title>Genomic analyses provide insights into spinach domestication and the genetic basis of agronomic traits.</title>
        <authorList>
            <person name="Cai X."/>
            <person name="Sun X."/>
            <person name="Xu C."/>
            <person name="Sun H."/>
            <person name="Wang X."/>
            <person name="Ge C."/>
            <person name="Zhang Z."/>
            <person name="Wang Q."/>
            <person name="Fei Z."/>
            <person name="Jiao C."/>
            <person name="Wang Q."/>
        </authorList>
    </citation>
    <scope>NUCLEOTIDE SEQUENCE [LARGE SCALE GENOMIC DNA]</scope>
    <source>
        <strain evidence="20">cv. Varoflay</strain>
    </source>
</reference>
<dbReference type="FunFam" id="1.10.420.10:FF:000001">
    <property type="entry name" value="Peroxidase"/>
    <property type="match status" value="1"/>
</dbReference>
<dbReference type="Pfam" id="PF00141">
    <property type="entry name" value="peroxidase"/>
    <property type="match status" value="1"/>
</dbReference>
<evidence type="ECO:0000259" key="19">
    <source>
        <dbReference type="PROSITE" id="PS50873"/>
    </source>
</evidence>
<accession>A0A9R0JX83</accession>
<keyword evidence="18" id="KW-0472">Membrane</keyword>
<keyword evidence="18" id="KW-0812">Transmembrane</keyword>
<feature type="binding site" evidence="14">
    <location>
        <position position="252"/>
    </location>
    <ligand>
        <name>Ca(2+)</name>
        <dbReference type="ChEBI" id="CHEBI:29108"/>
        <label>2</label>
    </ligand>
</feature>